<reference evidence="2" key="2">
    <citation type="submission" date="2025-08" db="UniProtKB">
        <authorList>
            <consortium name="RefSeq"/>
        </authorList>
    </citation>
    <scope>IDENTIFICATION</scope>
    <source>
        <tissue evidence="2">Leaf</tissue>
    </source>
</reference>
<name>A0ABM3R568_SPIOL</name>
<evidence type="ECO:0000313" key="1">
    <source>
        <dbReference type="Proteomes" id="UP000813463"/>
    </source>
</evidence>
<dbReference type="Proteomes" id="UP000813463">
    <property type="component" value="Chromosome 1"/>
</dbReference>
<evidence type="ECO:0000313" key="2">
    <source>
        <dbReference type="RefSeq" id="XP_056690750.1"/>
    </source>
</evidence>
<keyword evidence="1" id="KW-1185">Reference proteome</keyword>
<dbReference type="GeneID" id="110798441"/>
<reference evidence="1" key="1">
    <citation type="journal article" date="2021" name="Nat. Commun.">
        <title>Genomic analyses provide insights into spinach domestication and the genetic basis of agronomic traits.</title>
        <authorList>
            <person name="Cai X."/>
            <person name="Sun X."/>
            <person name="Xu C."/>
            <person name="Sun H."/>
            <person name="Wang X."/>
            <person name="Ge C."/>
            <person name="Zhang Z."/>
            <person name="Wang Q."/>
            <person name="Fei Z."/>
            <person name="Jiao C."/>
            <person name="Wang Q."/>
        </authorList>
    </citation>
    <scope>NUCLEOTIDE SEQUENCE [LARGE SCALE GENOMIC DNA]</scope>
    <source>
        <strain evidence="1">cv. Varoflay</strain>
    </source>
</reference>
<gene>
    <name evidence="2" type="primary">LOC110798441</name>
</gene>
<dbReference type="RefSeq" id="XP_056690750.1">
    <property type="nucleotide sequence ID" value="XM_056834772.1"/>
</dbReference>
<protein>
    <submittedName>
        <fullName evidence="2">Agamous-like MADS-box protein AGL65</fullName>
    </submittedName>
</protein>
<sequence length="87" mass="10036">MENSLKESLNQIRLHKDNIGKHQLLSLDCSNQFQNGMHMPLMMGGIQECQPLSWLSSNENKQMLLSEEPNFLSHRSTLRGLRLMRGI</sequence>
<organism evidence="1 2">
    <name type="scientific">Spinacia oleracea</name>
    <name type="common">Spinach</name>
    <dbReference type="NCBI Taxonomy" id="3562"/>
    <lineage>
        <taxon>Eukaryota</taxon>
        <taxon>Viridiplantae</taxon>
        <taxon>Streptophyta</taxon>
        <taxon>Embryophyta</taxon>
        <taxon>Tracheophyta</taxon>
        <taxon>Spermatophyta</taxon>
        <taxon>Magnoliopsida</taxon>
        <taxon>eudicotyledons</taxon>
        <taxon>Gunneridae</taxon>
        <taxon>Pentapetalae</taxon>
        <taxon>Caryophyllales</taxon>
        <taxon>Chenopodiaceae</taxon>
        <taxon>Chenopodioideae</taxon>
        <taxon>Anserineae</taxon>
        <taxon>Spinacia</taxon>
    </lineage>
</organism>
<proteinExistence type="predicted"/>
<accession>A0ABM3R568</accession>